<feature type="transmembrane region" description="Helical" evidence="1">
    <location>
        <begin position="166"/>
        <end position="184"/>
    </location>
</feature>
<name>A0A1G9MHQ3_9ACTN</name>
<keyword evidence="3" id="KW-1185">Reference proteome</keyword>
<dbReference type="InterPro" id="IPR046283">
    <property type="entry name" value="DUF6320"/>
</dbReference>
<feature type="transmembrane region" description="Helical" evidence="1">
    <location>
        <begin position="78"/>
        <end position="98"/>
    </location>
</feature>
<proteinExistence type="predicted"/>
<keyword evidence="1" id="KW-0472">Membrane</keyword>
<keyword evidence="1" id="KW-1133">Transmembrane helix</keyword>
<organism evidence="2 3">
    <name type="scientific">Tessaracoccus oleiagri</name>
    <dbReference type="NCBI Taxonomy" id="686624"/>
    <lineage>
        <taxon>Bacteria</taxon>
        <taxon>Bacillati</taxon>
        <taxon>Actinomycetota</taxon>
        <taxon>Actinomycetes</taxon>
        <taxon>Propionibacteriales</taxon>
        <taxon>Propionibacteriaceae</taxon>
        <taxon>Tessaracoccus</taxon>
    </lineage>
</organism>
<feature type="transmembrane region" description="Helical" evidence="1">
    <location>
        <begin position="107"/>
        <end position="125"/>
    </location>
</feature>
<keyword evidence="1" id="KW-0812">Transmembrane</keyword>
<dbReference type="Proteomes" id="UP000199475">
    <property type="component" value="Unassembled WGS sequence"/>
</dbReference>
<dbReference type="AlphaFoldDB" id="A0A1G9MHQ3"/>
<dbReference type="STRING" id="686624.SAMN04488242_2642"/>
<evidence type="ECO:0000313" key="2">
    <source>
        <dbReference type="EMBL" id="SDL73788.1"/>
    </source>
</evidence>
<evidence type="ECO:0000256" key="1">
    <source>
        <dbReference type="SAM" id="Phobius"/>
    </source>
</evidence>
<accession>A0A1G9MHQ3</accession>
<feature type="transmembrane region" description="Helical" evidence="1">
    <location>
        <begin position="190"/>
        <end position="208"/>
    </location>
</feature>
<feature type="transmembrane region" description="Helical" evidence="1">
    <location>
        <begin position="51"/>
        <end position="72"/>
    </location>
</feature>
<gene>
    <name evidence="2" type="ORF">SAMN04488242_2642</name>
</gene>
<dbReference type="EMBL" id="FNGP01000005">
    <property type="protein sequence ID" value="SDL73788.1"/>
    <property type="molecule type" value="Genomic_DNA"/>
</dbReference>
<sequence>MRRCASCGGSIAGEWTQCPLCRVRLEAGPDEATGTPEVFPPVPLRFDRRQLWAAVVALSVLVVVASFAAQSLVPDLVAPVRTVWLSVAVVWLVVVAAVQRRRNVGSLVGWLVVLLSLAAVAWNAIDGPAYWATTWVIPAICTTANLALGVVVWIIRQDPTEHLAKAVLVALFGLAPGLFVLFGWVVTPVPALVCVGFSVLVLVLMVAIRPRQLGAALHRRLHI</sequence>
<dbReference type="Pfam" id="PF19845">
    <property type="entry name" value="DUF6320"/>
    <property type="match status" value="1"/>
</dbReference>
<protein>
    <submittedName>
        <fullName evidence="2">Uncharacterized protein</fullName>
    </submittedName>
</protein>
<evidence type="ECO:0000313" key="3">
    <source>
        <dbReference type="Proteomes" id="UP000199475"/>
    </source>
</evidence>
<feature type="transmembrane region" description="Helical" evidence="1">
    <location>
        <begin position="131"/>
        <end position="154"/>
    </location>
</feature>
<reference evidence="2 3" key="1">
    <citation type="submission" date="2016-10" db="EMBL/GenBank/DDBJ databases">
        <authorList>
            <person name="de Groot N.N."/>
        </authorList>
    </citation>
    <scope>NUCLEOTIDE SEQUENCE [LARGE SCALE GENOMIC DNA]</scope>
    <source>
        <strain evidence="2 3">CGMCC 1.9159</strain>
    </source>
</reference>